<feature type="domain" description="DUF4136" evidence="2">
    <location>
        <begin position="32"/>
        <end position="188"/>
    </location>
</feature>
<comment type="caution">
    <text evidence="3">The sequence shown here is derived from an EMBL/GenBank/DDBJ whole genome shotgun (WGS) entry which is preliminary data.</text>
</comment>
<evidence type="ECO:0000259" key="2">
    <source>
        <dbReference type="Pfam" id="PF13590"/>
    </source>
</evidence>
<accession>A0A4R5U616</accession>
<sequence>MKTSTSRVAAWLVALCGLALLAGCATGPRITTEADPRADFSAYRTWSFYSPLAIEKEGYETQTSEIAKAAVRAEMERRGYRYSESNPDLWVNINAYMERRTDVSSYPTVDYAYYYSYRARGYFAVPYWNERTSVYRYTEGTMNVDLVDARAKRLVWEGIAVGRVGNNRPDQRAQRINSTIAEIFANYPHQAGARAPAM</sequence>
<protein>
    <submittedName>
        <fullName evidence="3">DUF4136 domain-containing protein</fullName>
    </submittedName>
</protein>
<dbReference type="OrthoDB" id="118896at2"/>
<organism evidence="3 4">
    <name type="scientific">Luteimonas terrae</name>
    <dbReference type="NCBI Taxonomy" id="1530191"/>
    <lineage>
        <taxon>Bacteria</taxon>
        <taxon>Pseudomonadati</taxon>
        <taxon>Pseudomonadota</taxon>
        <taxon>Gammaproteobacteria</taxon>
        <taxon>Lysobacterales</taxon>
        <taxon>Lysobacteraceae</taxon>
        <taxon>Luteimonas</taxon>
    </lineage>
</organism>
<dbReference type="Proteomes" id="UP000295543">
    <property type="component" value="Unassembled WGS sequence"/>
</dbReference>
<feature type="signal peptide" evidence="1">
    <location>
        <begin position="1"/>
        <end position="22"/>
    </location>
</feature>
<name>A0A4R5U616_9GAMM</name>
<dbReference type="Pfam" id="PF13590">
    <property type="entry name" value="DUF4136"/>
    <property type="match status" value="1"/>
</dbReference>
<evidence type="ECO:0000313" key="3">
    <source>
        <dbReference type="EMBL" id="TDK29504.1"/>
    </source>
</evidence>
<dbReference type="Gene3D" id="3.30.160.670">
    <property type="match status" value="1"/>
</dbReference>
<proteinExistence type="predicted"/>
<keyword evidence="4" id="KW-1185">Reference proteome</keyword>
<dbReference type="InterPro" id="IPR025411">
    <property type="entry name" value="DUF4136"/>
</dbReference>
<dbReference type="EMBL" id="SMTG01000006">
    <property type="protein sequence ID" value="TDK29504.1"/>
    <property type="molecule type" value="Genomic_DNA"/>
</dbReference>
<dbReference type="PROSITE" id="PS51257">
    <property type="entry name" value="PROKAR_LIPOPROTEIN"/>
    <property type="match status" value="1"/>
</dbReference>
<reference evidence="3 4" key="1">
    <citation type="submission" date="2019-03" db="EMBL/GenBank/DDBJ databases">
        <title>Luteimonas zhaokaii sp.nov., isolated from the rectal contents of Plateau pika in Yushu, Qinghai Province, China.</title>
        <authorList>
            <person name="Zhang G."/>
        </authorList>
    </citation>
    <scope>NUCLEOTIDE SEQUENCE [LARGE SCALE GENOMIC DNA]</scope>
    <source>
        <strain evidence="3 4">THG-MD21</strain>
    </source>
</reference>
<evidence type="ECO:0000313" key="4">
    <source>
        <dbReference type="Proteomes" id="UP000295543"/>
    </source>
</evidence>
<feature type="chain" id="PRO_5020229730" evidence="1">
    <location>
        <begin position="23"/>
        <end position="198"/>
    </location>
</feature>
<evidence type="ECO:0000256" key="1">
    <source>
        <dbReference type="SAM" id="SignalP"/>
    </source>
</evidence>
<keyword evidence="1" id="KW-0732">Signal</keyword>
<dbReference type="AlphaFoldDB" id="A0A4R5U616"/>
<gene>
    <name evidence="3" type="ORF">E2F49_14115</name>
</gene>
<dbReference type="RefSeq" id="WP_133394471.1">
    <property type="nucleotide sequence ID" value="NZ_SMTG01000006.1"/>
</dbReference>